<keyword evidence="2" id="KW-1185">Reference proteome</keyword>
<proteinExistence type="predicted"/>
<reference evidence="1 2" key="1">
    <citation type="submission" date="2011-11" db="EMBL/GenBank/DDBJ databases">
        <title>The Genome Sequence of Fusarium oxysporum PHW815.</title>
        <authorList>
            <consortium name="The Broad Institute Genome Sequencing Platform"/>
            <person name="Ma L.-J."/>
            <person name="Gale L.R."/>
            <person name="Schwartz D.C."/>
            <person name="Zhou S."/>
            <person name="Corby-Kistler H."/>
            <person name="Young S.K."/>
            <person name="Zeng Q."/>
            <person name="Gargeya S."/>
            <person name="Fitzgerald M."/>
            <person name="Haas B."/>
            <person name="Abouelleil A."/>
            <person name="Alvarado L."/>
            <person name="Arachchi H.M."/>
            <person name="Berlin A."/>
            <person name="Brown A."/>
            <person name="Chapman S.B."/>
            <person name="Chen Z."/>
            <person name="Dunbar C."/>
            <person name="Freedman E."/>
            <person name="Gearin G."/>
            <person name="Goldberg J."/>
            <person name="Griggs A."/>
            <person name="Gujja S."/>
            <person name="Heiman D."/>
            <person name="Howarth C."/>
            <person name="Larson L."/>
            <person name="Lui A."/>
            <person name="MacDonald P.J.P."/>
            <person name="Montmayeur A."/>
            <person name="Murphy C."/>
            <person name="Neiman D."/>
            <person name="Pearson M."/>
            <person name="Priest M."/>
            <person name="Roberts A."/>
            <person name="Saif S."/>
            <person name="Shea T."/>
            <person name="Shenoy N."/>
            <person name="Sisk P."/>
            <person name="Stolte C."/>
            <person name="Sykes S."/>
            <person name="Wortman J."/>
            <person name="Nusbaum C."/>
            <person name="Birren B."/>
        </authorList>
    </citation>
    <scope>NUCLEOTIDE SEQUENCE [LARGE SCALE GENOMIC DNA]</scope>
    <source>
        <strain evidence="1 2">54005</strain>
    </source>
</reference>
<accession>X0DQR7</accession>
<dbReference type="HOGENOM" id="CLU_2291866_0_0_1"/>
<evidence type="ECO:0000313" key="2">
    <source>
        <dbReference type="Proteomes" id="UP000030663"/>
    </source>
</evidence>
<protein>
    <submittedName>
        <fullName evidence="1">Uncharacterized protein</fullName>
    </submittedName>
</protein>
<dbReference type="AlphaFoldDB" id="X0DQR7"/>
<sequence length="101" mass="10941">MVLAHAALSHSASLKHLHSRGTVRPRIGFLLEMYYNRASGLGLRCMVLVHGALRHLANLNPSLRLLACLRNSTRNSGPGNRMASLAVLVFTRSGLQLEGIG</sequence>
<dbReference type="EMBL" id="JH658364">
    <property type="protein sequence ID" value="EXK96637.1"/>
    <property type="molecule type" value="Genomic_DNA"/>
</dbReference>
<name>X0DQR7_FUSOX</name>
<dbReference type="Proteomes" id="UP000030663">
    <property type="component" value="Unassembled WGS sequence"/>
</dbReference>
<evidence type="ECO:0000313" key="1">
    <source>
        <dbReference type="EMBL" id="EXK96637.1"/>
    </source>
</evidence>
<gene>
    <name evidence="1" type="ORF">FOQG_02077</name>
</gene>
<organism evidence="1 2">
    <name type="scientific">Fusarium oxysporum f. sp. raphani 54005</name>
    <dbReference type="NCBI Taxonomy" id="1089458"/>
    <lineage>
        <taxon>Eukaryota</taxon>
        <taxon>Fungi</taxon>
        <taxon>Dikarya</taxon>
        <taxon>Ascomycota</taxon>
        <taxon>Pezizomycotina</taxon>
        <taxon>Sordariomycetes</taxon>
        <taxon>Hypocreomycetidae</taxon>
        <taxon>Hypocreales</taxon>
        <taxon>Nectriaceae</taxon>
        <taxon>Fusarium</taxon>
        <taxon>Fusarium oxysporum species complex</taxon>
    </lineage>
</organism>